<dbReference type="SUPFAM" id="SSF53850">
    <property type="entry name" value="Periplasmic binding protein-like II"/>
    <property type="match status" value="1"/>
</dbReference>
<feature type="domain" description="Solute-binding protein family 5" evidence="3">
    <location>
        <begin position="95"/>
        <end position="448"/>
    </location>
</feature>
<dbReference type="Gene3D" id="3.40.190.10">
    <property type="entry name" value="Periplasmic binding protein-like II"/>
    <property type="match status" value="1"/>
</dbReference>
<dbReference type="eggNOG" id="COG0747">
    <property type="taxonomic scope" value="Bacteria"/>
</dbReference>
<dbReference type="PIRSF" id="PIRSF002741">
    <property type="entry name" value="MppA"/>
    <property type="match status" value="1"/>
</dbReference>
<evidence type="ECO:0000256" key="1">
    <source>
        <dbReference type="ARBA" id="ARBA00022729"/>
    </source>
</evidence>
<dbReference type="PANTHER" id="PTHR30290">
    <property type="entry name" value="PERIPLASMIC BINDING COMPONENT OF ABC TRANSPORTER"/>
    <property type="match status" value="1"/>
</dbReference>
<accession>A0A1I7J2E1</accession>
<keyword evidence="5" id="KW-1185">Reference proteome</keyword>
<dbReference type="InterPro" id="IPR039424">
    <property type="entry name" value="SBP_5"/>
</dbReference>
<evidence type="ECO:0000256" key="2">
    <source>
        <dbReference type="SAM" id="SignalP"/>
    </source>
</evidence>
<dbReference type="GO" id="GO:0042597">
    <property type="term" value="C:periplasmic space"/>
    <property type="evidence" value="ECO:0007669"/>
    <property type="project" value="UniProtKB-ARBA"/>
</dbReference>
<dbReference type="GO" id="GO:1904680">
    <property type="term" value="F:peptide transmembrane transporter activity"/>
    <property type="evidence" value="ECO:0007669"/>
    <property type="project" value="TreeGrafter"/>
</dbReference>
<keyword evidence="1 2" id="KW-0732">Signal</keyword>
<dbReference type="Proteomes" id="UP000183508">
    <property type="component" value="Unassembled WGS sequence"/>
</dbReference>
<dbReference type="STRING" id="392015.SAMN05421543_10878"/>
<dbReference type="EMBL" id="FPBV01000008">
    <property type="protein sequence ID" value="SFU79317.1"/>
    <property type="molecule type" value="Genomic_DNA"/>
</dbReference>
<dbReference type="AlphaFoldDB" id="A0A1I7J2E1"/>
<dbReference type="Gene3D" id="3.10.105.10">
    <property type="entry name" value="Dipeptide-binding Protein, Domain 3"/>
    <property type="match status" value="1"/>
</dbReference>
<feature type="signal peptide" evidence="2">
    <location>
        <begin position="1"/>
        <end position="27"/>
    </location>
</feature>
<proteinExistence type="predicted"/>
<sequence>MEGVCVMNRKALVTAMALLLGSGALTACGGGGGGENQTGNQASAGAPAAANSDTLTVGLSADPPKLDPKLSTALVDRQVMINIYDTLFTIGPNNEIEPDLVEKYEVSQDGKTYTFHLRHGVKFQDGTPFNAAAVKFNIQRDQEKDSLQRSYLTPIVGIDTPDDYTVVLHLNKPYSPLLAILTDRPGMMVSPTAVQKEGDDFVNHPVGTGPYAFKERVKGDHVTLVKNPNYWQSGQPHFNTVTYKIFTDQNVEVANLQSGQVQMIDTIPAQQVATLSQNPNFTVINQPGFGFQGLYLNVKKAPFDNKYLREAVELGIDRKALVDTVFKGAASPGYTPFSQASSAYNQAQDTPPQPDPAKIKDLLAKGGKPNGFSFELQTAATPVTVQAAQVIQGMLSQYGIQVQIKQMEFGTVLDNATKHNFQASALGWSGRLDPDQNIYSWFHTDGSQNDEQYSNPTVDQLLDQARAQLDPQERAKTYSQVMDIIHDEAPYVFLYHQNNLIAYSKHLTGFEYRADGLLRLATVSAQ</sequence>
<dbReference type="GO" id="GO:0043190">
    <property type="term" value="C:ATP-binding cassette (ABC) transporter complex"/>
    <property type="evidence" value="ECO:0007669"/>
    <property type="project" value="InterPro"/>
</dbReference>
<name>A0A1I7J2E1_9BACL</name>
<protein>
    <submittedName>
        <fullName evidence="4">Peptide/nickel transport system substrate-binding protein</fullName>
    </submittedName>
</protein>
<reference evidence="5" key="1">
    <citation type="submission" date="2016-10" db="EMBL/GenBank/DDBJ databases">
        <authorList>
            <person name="Varghese N."/>
        </authorList>
    </citation>
    <scope>NUCLEOTIDE SEQUENCE [LARGE SCALE GENOMIC DNA]</scope>
    <source>
        <strain evidence="5">DSM 17980</strain>
    </source>
</reference>
<dbReference type="Pfam" id="PF00496">
    <property type="entry name" value="SBP_bac_5"/>
    <property type="match status" value="1"/>
</dbReference>
<evidence type="ECO:0000313" key="4">
    <source>
        <dbReference type="EMBL" id="SFU79317.1"/>
    </source>
</evidence>
<dbReference type="PANTHER" id="PTHR30290:SF38">
    <property type="entry name" value="D,D-DIPEPTIDE-BINDING PERIPLASMIC PROTEIN DDPA-RELATED"/>
    <property type="match status" value="1"/>
</dbReference>
<dbReference type="InterPro" id="IPR030678">
    <property type="entry name" value="Peptide/Ni-bd"/>
</dbReference>
<dbReference type="Gene3D" id="3.90.76.10">
    <property type="entry name" value="Dipeptide-binding Protein, Domain 1"/>
    <property type="match status" value="1"/>
</dbReference>
<feature type="chain" id="PRO_5038522902" evidence="2">
    <location>
        <begin position="28"/>
        <end position="526"/>
    </location>
</feature>
<gene>
    <name evidence="4" type="ORF">SAMN05421543_10878</name>
</gene>
<dbReference type="GO" id="GO:0015833">
    <property type="term" value="P:peptide transport"/>
    <property type="evidence" value="ECO:0007669"/>
    <property type="project" value="TreeGrafter"/>
</dbReference>
<evidence type="ECO:0000259" key="3">
    <source>
        <dbReference type="Pfam" id="PF00496"/>
    </source>
</evidence>
<organism evidence="4 5">
    <name type="scientific">Alicyclobacillus macrosporangiidus</name>
    <dbReference type="NCBI Taxonomy" id="392015"/>
    <lineage>
        <taxon>Bacteria</taxon>
        <taxon>Bacillati</taxon>
        <taxon>Bacillota</taxon>
        <taxon>Bacilli</taxon>
        <taxon>Bacillales</taxon>
        <taxon>Alicyclobacillaceae</taxon>
        <taxon>Alicyclobacillus</taxon>
    </lineage>
</organism>
<dbReference type="InterPro" id="IPR000914">
    <property type="entry name" value="SBP_5_dom"/>
</dbReference>
<evidence type="ECO:0000313" key="5">
    <source>
        <dbReference type="Proteomes" id="UP000183508"/>
    </source>
</evidence>